<dbReference type="AlphaFoldDB" id="A0A378IKB0"/>
<evidence type="ECO:0000313" key="1">
    <source>
        <dbReference type="EMBL" id="STX35698.1"/>
    </source>
</evidence>
<organism evidence="1 2">
    <name type="scientific">Legionella cincinnatiensis</name>
    <dbReference type="NCBI Taxonomy" id="28085"/>
    <lineage>
        <taxon>Bacteria</taxon>
        <taxon>Pseudomonadati</taxon>
        <taxon>Pseudomonadota</taxon>
        <taxon>Gammaproteobacteria</taxon>
        <taxon>Legionellales</taxon>
        <taxon>Legionellaceae</taxon>
        <taxon>Legionella</taxon>
    </lineage>
</organism>
<gene>
    <name evidence="1" type="ORF">NCTC12438_02326</name>
</gene>
<dbReference type="Proteomes" id="UP000255316">
    <property type="component" value="Unassembled WGS sequence"/>
</dbReference>
<sequence length="35" mass="3974">MELCANFIASVTNDFAIKFLFCNEQGELKKLGLQH</sequence>
<dbReference type="EMBL" id="UGNX01000001">
    <property type="protein sequence ID" value="STX35698.1"/>
    <property type="molecule type" value="Genomic_DNA"/>
</dbReference>
<reference evidence="1 2" key="1">
    <citation type="submission" date="2018-06" db="EMBL/GenBank/DDBJ databases">
        <authorList>
            <consortium name="Pathogen Informatics"/>
            <person name="Doyle S."/>
        </authorList>
    </citation>
    <scope>NUCLEOTIDE SEQUENCE [LARGE SCALE GENOMIC DNA]</scope>
    <source>
        <strain evidence="1 2">NCTC12438</strain>
    </source>
</reference>
<evidence type="ECO:0000313" key="2">
    <source>
        <dbReference type="Proteomes" id="UP000255316"/>
    </source>
</evidence>
<proteinExistence type="predicted"/>
<protein>
    <submittedName>
        <fullName evidence="1">Uncharacterized protein</fullName>
    </submittedName>
</protein>
<name>A0A378IKB0_9GAMM</name>
<accession>A0A378IKB0</accession>